<dbReference type="EC" id="1.1.1.145" evidence="2"/>
<protein>
    <submittedName>
        <fullName evidence="2">3-beta hydroxysteroid dehydrogenase/isomerase family protein</fullName>
        <ecNumber evidence="2">1.1.1.145</ecNumber>
    </submittedName>
</protein>
<keyword evidence="3" id="KW-1185">Reference proteome</keyword>
<keyword evidence="2" id="KW-0560">Oxidoreductase</keyword>
<dbReference type="KEGG" id="mng:MNEG_0932"/>
<dbReference type="CDD" id="cd05243">
    <property type="entry name" value="SDR_a5"/>
    <property type="match status" value="1"/>
</dbReference>
<dbReference type="Pfam" id="PF13460">
    <property type="entry name" value="NAD_binding_10"/>
    <property type="match status" value="1"/>
</dbReference>
<proteinExistence type="predicted"/>
<dbReference type="PANTHER" id="PTHR15020:SF42">
    <property type="entry name" value="NAD(P)-BINDING DOMAIN-CONTAINING PROTEIN"/>
    <property type="match status" value="1"/>
</dbReference>
<dbReference type="Proteomes" id="UP000054498">
    <property type="component" value="Unassembled WGS sequence"/>
</dbReference>
<gene>
    <name evidence="2" type="ORF">MNEG_0932</name>
</gene>
<dbReference type="PANTHER" id="PTHR15020">
    <property type="entry name" value="FLAVIN REDUCTASE-RELATED"/>
    <property type="match status" value="1"/>
</dbReference>
<dbReference type="GO" id="GO:0003854">
    <property type="term" value="F:3-beta-hydroxy-Delta5-steroid dehydrogenase (NAD+) activity"/>
    <property type="evidence" value="ECO:0007669"/>
    <property type="project" value="UniProtKB-EC"/>
</dbReference>
<dbReference type="STRING" id="145388.A0A0D2NRW0"/>
<organism evidence="2 3">
    <name type="scientific">Monoraphidium neglectum</name>
    <dbReference type="NCBI Taxonomy" id="145388"/>
    <lineage>
        <taxon>Eukaryota</taxon>
        <taxon>Viridiplantae</taxon>
        <taxon>Chlorophyta</taxon>
        <taxon>core chlorophytes</taxon>
        <taxon>Chlorophyceae</taxon>
        <taxon>CS clade</taxon>
        <taxon>Sphaeropleales</taxon>
        <taxon>Selenastraceae</taxon>
        <taxon>Monoraphidium</taxon>
    </lineage>
</organism>
<dbReference type="InterPro" id="IPR036291">
    <property type="entry name" value="NAD(P)-bd_dom_sf"/>
</dbReference>
<dbReference type="GO" id="GO:0016853">
    <property type="term" value="F:isomerase activity"/>
    <property type="evidence" value="ECO:0007669"/>
    <property type="project" value="UniProtKB-KW"/>
</dbReference>
<dbReference type="InterPro" id="IPR016040">
    <property type="entry name" value="NAD(P)-bd_dom"/>
</dbReference>
<dbReference type="EMBL" id="KK100304">
    <property type="protein sequence ID" value="KIZ07021.1"/>
    <property type="molecule type" value="Genomic_DNA"/>
</dbReference>
<dbReference type="RefSeq" id="XP_013906040.1">
    <property type="nucleotide sequence ID" value="XM_014050586.1"/>
</dbReference>
<dbReference type="OrthoDB" id="419598at2759"/>
<feature type="domain" description="NAD(P)-binding" evidence="1">
    <location>
        <begin position="80"/>
        <end position="269"/>
    </location>
</feature>
<accession>A0A0D2NRW0</accession>
<dbReference type="AlphaFoldDB" id="A0A0D2NRW0"/>
<evidence type="ECO:0000313" key="3">
    <source>
        <dbReference type="Proteomes" id="UP000054498"/>
    </source>
</evidence>
<sequence>MNTLAYARYHLLHTAPTPRCWRGAARHIARADSGTVGSDVPVPAAAAALDEPSQPAPVQEQDQEASSGDRFKGLKVFVAGATGGTGREVVTALRERGVPVVALARDAAAAVRKLPEVGEGLEIVEGDVTQFGTLGPALRGANAVVVATGTSDPKDPLGPLNVDFNGTLNLIEAAKRAGVKRFVLVTSIGADELFNPLNLFWGAELALARSGLTFTVVRPGGLKSRLRQGESSAGNIVFGRPNTYGFPPLRKSGSILRSQVAEVIIEALVEDAAKDKVVEVIAETSAPALPLAELFASV</sequence>
<dbReference type="GeneID" id="25727050"/>
<dbReference type="Gene3D" id="3.40.50.720">
    <property type="entry name" value="NAD(P)-binding Rossmann-like Domain"/>
    <property type="match status" value="1"/>
</dbReference>
<keyword evidence="2" id="KW-0413">Isomerase</keyword>
<reference evidence="2 3" key="1">
    <citation type="journal article" date="2013" name="BMC Genomics">
        <title>Reconstruction of the lipid metabolism for the microalga Monoraphidium neglectum from its genome sequence reveals characteristics suitable for biofuel production.</title>
        <authorList>
            <person name="Bogen C."/>
            <person name="Al-Dilaimi A."/>
            <person name="Albersmeier A."/>
            <person name="Wichmann J."/>
            <person name="Grundmann M."/>
            <person name="Rupp O."/>
            <person name="Lauersen K.J."/>
            <person name="Blifernez-Klassen O."/>
            <person name="Kalinowski J."/>
            <person name="Goesmann A."/>
            <person name="Mussgnug J.H."/>
            <person name="Kruse O."/>
        </authorList>
    </citation>
    <scope>NUCLEOTIDE SEQUENCE [LARGE SCALE GENOMIC DNA]</scope>
    <source>
        <strain evidence="2 3">SAG 48.87</strain>
    </source>
</reference>
<name>A0A0D2NRW0_9CHLO</name>
<evidence type="ECO:0000259" key="1">
    <source>
        <dbReference type="Pfam" id="PF13460"/>
    </source>
</evidence>
<dbReference type="SUPFAM" id="SSF51735">
    <property type="entry name" value="NAD(P)-binding Rossmann-fold domains"/>
    <property type="match status" value="1"/>
</dbReference>
<evidence type="ECO:0000313" key="2">
    <source>
        <dbReference type="EMBL" id="KIZ07021.1"/>
    </source>
</evidence>